<reference evidence="2" key="1">
    <citation type="submission" date="2023-02" db="EMBL/GenBank/DDBJ databases">
        <title>Genome of Flavobacteriaceae gen. nov. sp. strain F89.</title>
        <authorList>
            <person name="Wang Y."/>
        </authorList>
    </citation>
    <scope>NUCLEOTIDE SEQUENCE</scope>
    <source>
        <strain evidence="2">F89</strain>
    </source>
</reference>
<accession>A0AAE3EXK9</accession>
<dbReference type="InterPro" id="IPR004843">
    <property type="entry name" value="Calcineurin-like_PHP"/>
</dbReference>
<evidence type="ECO:0000313" key="3">
    <source>
        <dbReference type="Proteomes" id="UP001200642"/>
    </source>
</evidence>
<dbReference type="Proteomes" id="UP001200642">
    <property type="component" value="Unassembled WGS sequence"/>
</dbReference>
<dbReference type="Gene3D" id="3.60.21.10">
    <property type="match status" value="1"/>
</dbReference>
<keyword evidence="3" id="KW-1185">Reference proteome</keyword>
<name>A0AAE3EXK9_9FLAO</name>
<protein>
    <submittedName>
        <fullName evidence="2">Metallophosphoesterase</fullName>
    </submittedName>
</protein>
<dbReference type="InterPro" id="IPR029052">
    <property type="entry name" value="Metallo-depent_PP-like"/>
</dbReference>
<dbReference type="Pfam" id="PF00149">
    <property type="entry name" value="Metallophos"/>
    <property type="match status" value="1"/>
</dbReference>
<dbReference type="GO" id="GO:0016787">
    <property type="term" value="F:hydrolase activity"/>
    <property type="evidence" value="ECO:0007669"/>
    <property type="project" value="InterPro"/>
</dbReference>
<sequence length="289" mass="33700">MNFKFKQIGLLCVLFYIVISCLDTKNKNANQQNISPVVFSAIGDVPYGDVKRTELIDYIKEHNAKSRSEFIIHLGDIKPGNIPCNEYLYKDVDSILRNFKTPTFIILGDNEFNDCEDPDEAFHLWKKYFLHFNENWSFDYTVSYQKERIENFSWIENKVLFIGINLVGSLVHDKNEWEQRLTDDGNFIQELLVKEKNRIEAVVVFAHANILIDEESSKFKIFTDIFLPAAKNFNKPVLFLHGDGHVWLLDKPWSYEHNITRVQVEAGAIPLQITVDTSLEYPFIFSKSF</sequence>
<proteinExistence type="predicted"/>
<dbReference type="EMBL" id="JAIRBC010000030">
    <property type="protein sequence ID" value="MCG2462355.1"/>
    <property type="molecule type" value="Genomic_DNA"/>
</dbReference>
<evidence type="ECO:0000259" key="1">
    <source>
        <dbReference type="Pfam" id="PF00149"/>
    </source>
</evidence>
<organism evidence="2 3">
    <name type="scientific">Cerina litoralis</name>
    <dbReference type="NCBI Taxonomy" id="2874477"/>
    <lineage>
        <taxon>Bacteria</taxon>
        <taxon>Pseudomonadati</taxon>
        <taxon>Bacteroidota</taxon>
        <taxon>Flavobacteriia</taxon>
        <taxon>Flavobacteriales</taxon>
        <taxon>Flavobacteriaceae</taxon>
        <taxon>Cerina</taxon>
    </lineage>
</organism>
<dbReference type="SUPFAM" id="SSF56300">
    <property type="entry name" value="Metallo-dependent phosphatases"/>
    <property type="match status" value="1"/>
</dbReference>
<feature type="domain" description="Calcineurin-like phosphoesterase" evidence="1">
    <location>
        <begin position="42"/>
        <end position="217"/>
    </location>
</feature>
<gene>
    <name evidence="2" type="ORF">K8352_16460</name>
</gene>
<dbReference type="RefSeq" id="WP_317903496.1">
    <property type="nucleotide sequence ID" value="NZ_JAIRBC010000030.1"/>
</dbReference>
<comment type="caution">
    <text evidence="2">The sequence shown here is derived from an EMBL/GenBank/DDBJ whole genome shotgun (WGS) entry which is preliminary data.</text>
</comment>
<dbReference type="PROSITE" id="PS51257">
    <property type="entry name" value="PROKAR_LIPOPROTEIN"/>
    <property type="match status" value="1"/>
</dbReference>
<dbReference type="AlphaFoldDB" id="A0AAE3EXK9"/>
<evidence type="ECO:0000313" key="2">
    <source>
        <dbReference type="EMBL" id="MCG2462355.1"/>
    </source>
</evidence>